<keyword evidence="2" id="KW-1003">Cell membrane</keyword>
<evidence type="ECO:0000259" key="8">
    <source>
        <dbReference type="Pfam" id="PF12823"/>
    </source>
</evidence>
<dbReference type="PANTHER" id="PTHR40077:SF2">
    <property type="entry name" value="MEMBRANE PROTEIN"/>
    <property type="match status" value="1"/>
</dbReference>
<gene>
    <name evidence="9" type="ORF">E2F48_11285</name>
</gene>
<dbReference type="OrthoDB" id="9342687at2"/>
<feature type="region of interest" description="Disordered" evidence="6">
    <location>
        <begin position="1"/>
        <end position="50"/>
    </location>
</feature>
<evidence type="ECO:0000313" key="10">
    <source>
        <dbReference type="Proteomes" id="UP000295411"/>
    </source>
</evidence>
<dbReference type="AlphaFoldDB" id="A0A4R5TXC0"/>
<evidence type="ECO:0000256" key="1">
    <source>
        <dbReference type="ARBA" id="ARBA00004651"/>
    </source>
</evidence>
<dbReference type="Proteomes" id="UP000295411">
    <property type="component" value="Unassembled WGS sequence"/>
</dbReference>
<evidence type="ECO:0000256" key="4">
    <source>
        <dbReference type="ARBA" id="ARBA00022989"/>
    </source>
</evidence>
<name>A0A4R5TXC0_9MICC</name>
<dbReference type="EMBL" id="SMTK01000003">
    <property type="protein sequence ID" value="TDK25802.1"/>
    <property type="molecule type" value="Genomic_DNA"/>
</dbReference>
<evidence type="ECO:0000256" key="5">
    <source>
        <dbReference type="ARBA" id="ARBA00023136"/>
    </source>
</evidence>
<accession>A0A4R5TXC0</accession>
<evidence type="ECO:0000256" key="3">
    <source>
        <dbReference type="ARBA" id="ARBA00022692"/>
    </source>
</evidence>
<organism evidence="9 10">
    <name type="scientific">Arthrobacter crusticola</name>
    <dbReference type="NCBI Taxonomy" id="2547960"/>
    <lineage>
        <taxon>Bacteria</taxon>
        <taxon>Bacillati</taxon>
        <taxon>Actinomycetota</taxon>
        <taxon>Actinomycetes</taxon>
        <taxon>Micrococcales</taxon>
        <taxon>Micrococcaceae</taxon>
        <taxon>Arthrobacter</taxon>
    </lineage>
</organism>
<feature type="domain" description="DUF3817" evidence="8">
    <location>
        <begin position="62"/>
        <end position="171"/>
    </location>
</feature>
<keyword evidence="10" id="KW-1185">Reference proteome</keyword>
<keyword evidence="3 7" id="KW-0812">Transmembrane</keyword>
<feature type="transmembrane region" description="Helical" evidence="7">
    <location>
        <begin position="146"/>
        <end position="165"/>
    </location>
</feature>
<sequence>MTQLRTDRPPRPPPKHTTTAPPAPAPPTQRKQEHVNKQGTSPKPAAKRRFGGTHAQIRSALSFYKLLAYATGVMLLLVVVEMVAKYGFNAEIVAGGGAGLQFLSEAEADASGGFNLSKAVLIVHGWLYVVYLIADFRLWQFLRWPFSRFLLIALGGVVPLLSFIVERRVHREAEADLAAHPEAAPRY</sequence>
<evidence type="ECO:0000256" key="6">
    <source>
        <dbReference type="SAM" id="MobiDB-lite"/>
    </source>
</evidence>
<reference evidence="9 10" key="1">
    <citation type="submission" date="2019-03" db="EMBL/GenBank/DDBJ databases">
        <title>Arthrobacter sp. nov., an bacterium isolated from biocrust in Mu Us Desert.</title>
        <authorList>
            <person name="Lixiong L."/>
        </authorList>
    </citation>
    <scope>NUCLEOTIDE SEQUENCE [LARGE SCALE GENOMIC DNA]</scope>
    <source>
        <strain evidence="9 10">SLN-3</strain>
    </source>
</reference>
<evidence type="ECO:0000256" key="2">
    <source>
        <dbReference type="ARBA" id="ARBA00022475"/>
    </source>
</evidence>
<dbReference type="NCBIfam" id="TIGR03954">
    <property type="entry name" value="integ_memb_HG"/>
    <property type="match status" value="1"/>
</dbReference>
<feature type="transmembrane region" description="Helical" evidence="7">
    <location>
        <begin position="116"/>
        <end position="134"/>
    </location>
</feature>
<evidence type="ECO:0000256" key="7">
    <source>
        <dbReference type="SAM" id="Phobius"/>
    </source>
</evidence>
<feature type="transmembrane region" description="Helical" evidence="7">
    <location>
        <begin position="63"/>
        <end position="80"/>
    </location>
</feature>
<proteinExistence type="predicted"/>
<comment type="subcellular location">
    <subcellularLocation>
        <location evidence="1">Cell membrane</location>
        <topology evidence="1">Multi-pass membrane protein</topology>
    </subcellularLocation>
</comment>
<dbReference type="PANTHER" id="PTHR40077">
    <property type="entry name" value="MEMBRANE PROTEIN-RELATED"/>
    <property type="match status" value="1"/>
</dbReference>
<protein>
    <submittedName>
        <fullName evidence="9">DUF3817 domain-containing protein</fullName>
    </submittedName>
</protein>
<dbReference type="GO" id="GO:0005886">
    <property type="term" value="C:plasma membrane"/>
    <property type="evidence" value="ECO:0007669"/>
    <property type="project" value="UniProtKB-SubCell"/>
</dbReference>
<dbReference type="Pfam" id="PF12823">
    <property type="entry name" value="DUF3817"/>
    <property type="match status" value="1"/>
</dbReference>
<keyword evidence="4 7" id="KW-1133">Transmembrane helix</keyword>
<evidence type="ECO:0000313" key="9">
    <source>
        <dbReference type="EMBL" id="TDK25802.1"/>
    </source>
</evidence>
<keyword evidence="5 7" id="KW-0472">Membrane</keyword>
<feature type="compositionally biased region" description="Basic and acidic residues" evidence="6">
    <location>
        <begin position="1"/>
        <end position="10"/>
    </location>
</feature>
<comment type="caution">
    <text evidence="9">The sequence shown here is derived from an EMBL/GenBank/DDBJ whole genome shotgun (WGS) entry which is preliminary data.</text>
</comment>
<dbReference type="InterPro" id="IPR023845">
    <property type="entry name" value="DUF3817_TM"/>
</dbReference>